<organism evidence="1">
    <name type="scientific">uncultured Caudovirales phage</name>
    <dbReference type="NCBI Taxonomy" id="2100421"/>
    <lineage>
        <taxon>Viruses</taxon>
        <taxon>Duplodnaviria</taxon>
        <taxon>Heunggongvirae</taxon>
        <taxon>Uroviricota</taxon>
        <taxon>Caudoviricetes</taxon>
        <taxon>Peduoviridae</taxon>
        <taxon>Maltschvirus</taxon>
        <taxon>Maltschvirus maltsch</taxon>
    </lineage>
</organism>
<sequence>MSVETREGPAPIDIERVEDEHYGHEFQAMVACFRIELESGSSSGVLKRLAELTRGRHPLSHEQSLLAFIEWYGLPALLRALARAIEHPAQVLGSLEGD</sequence>
<name>A0A6J5R491_9CAUD</name>
<dbReference type="EMBL" id="LR797190">
    <property type="protein sequence ID" value="CAB4192140.1"/>
    <property type="molecule type" value="Genomic_DNA"/>
</dbReference>
<gene>
    <name evidence="1" type="ORF">UFOVP1236_11</name>
</gene>
<accession>A0A6J5R491</accession>
<protein>
    <submittedName>
        <fullName evidence="1">Uncharacterized protein</fullName>
    </submittedName>
</protein>
<evidence type="ECO:0000313" key="1">
    <source>
        <dbReference type="EMBL" id="CAB4192140.1"/>
    </source>
</evidence>
<proteinExistence type="predicted"/>
<reference evidence="1" key="1">
    <citation type="submission" date="2020-05" db="EMBL/GenBank/DDBJ databases">
        <authorList>
            <person name="Chiriac C."/>
            <person name="Salcher M."/>
            <person name="Ghai R."/>
            <person name="Kavagutti S V."/>
        </authorList>
    </citation>
    <scope>NUCLEOTIDE SEQUENCE</scope>
</reference>